<keyword evidence="1" id="KW-0812">Transmembrane</keyword>
<dbReference type="InterPro" id="IPR009081">
    <property type="entry name" value="PP-bd_ACP"/>
</dbReference>
<dbReference type="Pfam" id="PF00501">
    <property type="entry name" value="AMP-binding"/>
    <property type="match status" value="1"/>
</dbReference>
<feature type="transmembrane region" description="Helical" evidence="1">
    <location>
        <begin position="718"/>
        <end position="741"/>
    </location>
</feature>
<feature type="transmembrane region" description="Helical" evidence="1">
    <location>
        <begin position="1140"/>
        <end position="1166"/>
    </location>
</feature>
<name>A0A1I7NS82_9HYPH</name>
<dbReference type="SUPFAM" id="SSF47336">
    <property type="entry name" value="ACP-like"/>
    <property type="match status" value="1"/>
</dbReference>
<dbReference type="SUPFAM" id="SSF56801">
    <property type="entry name" value="Acetyl-CoA synthetase-like"/>
    <property type="match status" value="1"/>
</dbReference>
<dbReference type="InterPro" id="IPR011004">
    <property type="entry name" value="Trimer_LpxA-like_sf"/>
</dbReference>
<dbReference type="InterPro" id="IPR000873">
    <property type="entry name" value="AMP-dep_synth/lig_dom"/>
</dbReference>
<dbReference type="OrthoDB" id="9803968at2"/>
<feature type="transmembrane region" description="Helical" evidence="1">
    <location>
        <begin position="904"/>
        <end position="930"/>
    </location>
</feature>
<dbReference type="InterPro" id="IPR012728">
    <property type="entry name" value="Pls/PosA_C"/>
</dbReference>
<dbReference type="InterPro" id="IPR001451">
    <property type="entry name" value="Hexapep"/>
</dbReference>
<evidence type="ECO:0000256" key="1">
    <source>
        <dbReference type="SAM" id="Phobius"/>
    </source>
</evidence>
<dbReference type="Gene3D" id="3.40.50.12780">
    <property type="entry name" value="N-terminal domain of ligase-like"/>
    <property type="match status" value="1"/>
</dbReference>
<dbReference type="SUPFAM" id="SSF51161">
    <property type="entry name" value="Trimeric LpxA-like enzymes"/>
    <property type="match status" value="3"/>
</dbReference>
<feature type="transmembrane region" description="Helical" evidence="1">
    <location>
        <begin position="872"/>
        <end position="898"/>
    </location>
</feature>
<dbReference type="InterPro" id="IPR045851">
    <property type="entry name" value="AMP-bd_C_sf"/>
</dbReference>
<feature type="transmembrane region" description="Helical" evidence="1">
    <location>
        <begin position="1114"/>
        <end position="1134"/>
    </location>
</feature>
<gene>
    <name evidence="3" type="ORF">SAMN04488557_3197</name>
</gene>
<dbReference type="PANTHER" id="PTHR45527:SF1">
    <property type="entry name" value="FATTY ACID SYNTHASE"/>
    <property type="match status" value="1"/>
</dbReference>
<dbReference type="Pfam" id="PF00550">
    <property type="entry name" value="PP-binding"/>
    <property type="match status" value="1"/>
</dbReference>
<dbReference type="InterPro" id="IPR036736">
    <property type="entry name" value="ACP-like_sf"/>
</dbReference>
<protein>
    <recommendedName>
        <fullName evidence="2">Carrier domain-containing protein</fullName>
    </recommendedName>
</protein>
<reference evidence="4" key="1">
    <citation type="submission" date="2016-10" db="EMBL/GenBank/DDBJ databases">
        <authorList>
            <person name="Varghese N."/>
            <person name="Submissions S."/>
        </authorList>
    </citation>
    <scope>NUCLEOTIDE SEQUENCE [LARGE SCALE GENOMIC DNA]</scope>
    <source>
        <strain evidence="4">DSM 1565</strain>
    </source>
</reference>
<keyword evidence="1" id="KW-0472">Membrane</keyword>
<dbReference type="PROSITE" id="PS50075">
    <property type="entry name" value="CARRIER"/>
    <property type="match status" value="1"/>
</dbReference>
<evidence type="ECO:0000259" key="2">
    <source>
        <dbReference type="PROSITE" id="PS50075"/>
    </source>
</evidence>
<feature type="domain" description="Carrier" evidence="2">
    <location>
        <begin position="526"/>
        <end position="603"/>
    </location>
</feature>
<dbReference type="EMBL" id="FPCH01000003">
    <property type="protein sequence ID" value="SFV37506.1"/>
    <property type="molecule type" value="Genomic_DNA"/>
</dbReference>
<dbReference type="Pfam" id="PF14602">
    <property type="entry name" value="Hexapep_2"/>
    <property type="match status" value="2"/>
</dbReference>
<evidence type="ECO:0000313" key="3">
    <source>
        <dbReference type="EMBL" id="SFV37506.1"/>
    </source>
</evidence>
<dbReference type="NCBIfam" id="TIGR02353">
    <property type="entry name" value="NRPS_term_dom"/>
    <property type="match status" value="1"/>
</dbReference>
<dbReference type="Proteomes" id="UP000199423">
    <property type="component" value="Unassembled WGS sequence"/>
</dbReference>
<dbReference type="PANTHER" id="PTHR45527">
    <property type="entry name" value="NONRIBOSOMAL PEPTIDE SYNTHETASE"/>
    <property type="match status" value="1"/>
</dbReference>
<dbReference type="Gene3D" id="2.160.10.10">
    <property type="entry name" value="Hexapeptide repeat proteins"/>
    <property type="match status" value="3"/>
</dbReference>
<proteinExistence type="predicted"/>
<dbReference type="Gene3D" id="3.30.300.30">
    <property type="match status" value="1"/>
</dbReference>
<dbReference type="InterPro" id="IPR010071">
    <property type="entry name" value="AA_adenyl_dom"/>
</dbReference>
<sequence length="1364" mass="148033">MSVYEPNWHSLETGRTREPRLLHHYFEFQAQRRPDHPAIEFAGETLTYEELDAAANRIANYLVSCGIGAEDLVGIYLKKSPELYAAILGILKAGAAYVPIDPRSPLERIRAIEDDAQLRLIISENALAGVIEGKVVTPLLLVDRQRHVLAGQSDESVDLLLDAEIHPSALSYIIYTSGSTGRPKGVMIEHRNVVAFVKSLRSVYKVTADDRIYQGFSTAFDASVEEIWAAFSRGGTLVVPPEEVERSPADVAQFIDDMQISYFSTVPTMLAMIDRDLPTVTTLVLGGEACSQELVTRWAKPGRRMLNTYGPTEATVVATWHECVSGEPVAIGKPLPGYSTHVLDENFQPVAPGENGELFIGGAGVGRGYMHLEALTDQRFIADPFEPAKRGRLYRTYDHVRLGHEGELYFLGRLDDQVKLRGFRIELSEIEAVLMEHPQIKAAAAAVIAVGDDIKELAAFVVCHGADESLDRQAVDELLRRRVPAYMVPQYLDVIAELPMSTSGKVDRKKLPQPKTLLKGLGNVVAPASELEARIAAAWSEAFRLPSISVTDDFFLDLGGHSLLASRCASLVREAIAGVQISVRDFYEHRSVRALASVLEGRMGAEKQENPARADVSKEAFKSVHPLMRWTTVSLQALSIAAYYGILLAPLAYMVLIATAVVDGQITWQRAAQISTVVGFAIWPSMLFLSIALKWLVIGRVKPGRYPLWSFYYFRWWFVTRFQALSWSDMFAGTPLMNLYWRAMGAKIGRNVSLSTSLCGAYDVVSIGRGSSIGLESQILGYRVEDGYLVIEPVDIGENCFIGMHCSLGLGTSMGDGARLDDMSSLPDGTAMGSYECRRGSPALLAEVVTPEATTPSPTLLRTFTFGVLHLALIYVMGYFLIATIIPSAIIIAAGLSFGGPLGGAIGAFIAVPVGVLTYALGAITLVTLLQPSEAGQMPVFSLAYLRHWFVSYLLKNTKTILLPVYATVYCPVFLRALGAKIGAGSEVSTVSHVVPSLLDVGDGSFLADACLIGGERLNAGTVEIGAVRIGSRSFIGNSALIPGGHAVGDNALIGVASTPPANATEIPDDTRWLGSPGFALPQTQRNVCFNDAEIFKPALGAKIARTMTDTLRILLPGFIVAAEGIAFTSYLVIGYRTLPLWVVVAGIPFVAAALAAGSIVLTALVKALFVGRIAPTVKPLWCRFIWNNELVNGVYETVAATTMTPLMGTPFISSCLRMMGCKIGKWCYLETTLFSEFDLVDIDDRACLNVGATIQNHLFEDRVFKADRIKIGEGCTVGNMAVVLYGTEMHAASNLGALSVLMKGDVLPAGTRWHGTPCEPLAAPKARVAISDNLRVVDGRSYAQHRRPARLVKKQNELIHVSV</sequence>
<dbReference type="GO" id="GO:0031177">
    <property type="term" value="F:phosphopantetheine binding"/>
    <property type="evidence" value="ECO:0007669"/>
    <property type="project" value="TreeGrafter"/>
</dbReference>
<organism evidence="3 4">
    <name type="scientific">Hyphomicrobium facile</name>
    <dbReference type="NCBI Taxonomy" id="51670"/>
    <lineage>
        <taxon>Bacteria</taxon>
        <taxon>Pseudomonadati</taxon>
        <taxon>Pseudomonadota</taxon>
        <taxon>Alphaproteobacteria</taxon>
        <taxon>Hyphomicrobiales</taxon>
        <taxon>Hyphomicrobiaceae</taxon>
        <taxon>Hyphomicrobium</taxon>
    </lineage>
</organism>
<accession>A0A1I7NS82</accession>
<dbReference type="Pfam" id="PF13193">
    <property type="entry name" value="AMP-binding_C"/>
    <property type="match status" value="1"/>
</dbReference>
<keyword evidence="4" id="KW-1185">Reference proteome</keyword>
<dbReference type="FunFam" id="3.40.50.12780:FF:000012">
    <property type="entry name" value="Non-ribosomal peptide synthetase"/>
    <property type="match status" value="1"/>
</dbReference>
<dbReference type="RefSeq" id="WP_092868708.1">
    <property type="nucleotide sequence ID" value="NZ_FPCH01000003.1"/>
</dbReference>
<dbReference type="FunFam" id="3.40.50.980:FF:000001">
    <property type="entry name" value="Non-ribosomal peptide synthetase"/>
    <property type="match status" value="1"/>
</dbReference>
<dbReference type="GO" id="GO:0005737">
    <property type="term" value="C:cytoplasm"/>
    <property type="evidence" value="ECO:0007669"/>
    <property type="project" value="TreeGrafter"/>
</dbReference>
<dbReference type="GO" id="GO:0044550">
    <property type="term" value="P:secondary metabolite biosynthetic process"/>
    <property type="evidence" value="ECO:0007669"/>
    <property type="project" value="TreeGrafter"/>
</dbReference>
<dbReference type="InterPro" id="IPR025110">
    <property type="entry name" value="AMP-bd_C"/>
</dbReference>
<dbReference type="PROSITE" id="PS00455">
    <property type="entry name" value="AMP_BINDING"/>
    <property type="match status" value="1"/>
</dbReference>
<feature type="transmembrane region" description="Helical" evidence="1">
    <location>
        <begin position="674"/>
        <end position="698"/>
    </location>
</feature>
<dbReference type="InterPro" id="IPR020845">
    <property type="entry name" value="AMP-binding_CS"/>
</dbReference>
<dbReference type="NCBIfam" id="TIGR01733">
    <property type="entry name" value="AA-adenyl-dom"/>
    <property type="match status" value="1"/>
</dbReference>
<keyword evidence="1" id="KW-1133">Transmembrane helix</keyword>
<dbReference type="InterPro" id="IPR042099">
    <property type="entry name" value="ANL_N_sf"/>
</dbReference>
<evidence type="ECO:0000313" key="4">
    <source>
        <dbReference type="Proteomes" id="UP000199423"/>
    </source>
</evidence>
<dbReference type="STRING" id="51670.SAMN04488557_3197"/>
<dbReference type="GO" id="GO:0043041">
    <property type="term" value="P:amino acid activation for nonribosomal peptide biosynthetic process"/>
    <property type="evidence" value="ECO:0007669"/>
    <property type="project" value="TreeGrafter"/>
</dbReference>
<dbReference type="Gene3D" id="1.10.1200.10">
    <property type="entry name" value="ACP-like"/>
    <property type="match status" value="1"/>
</dbReference>
<feature type="transmembrane region" description="Helical" evidence="1">
    <location>
        <begin position="641"/>
        <end position="662"/>
    </location>
</feature>
<dbReference type="CDD" id="cd05930">
    <property type="entry name" value="A_NRPS"/>
    <property type="match status" value="1"/>
</dbReference>